<dbReference type="Proteomes" id="UP000261080">
    <property type="component" value="Unassembled WGS sequence"/>
</dbReference>
<accession>A0A3E3JZX5</accession>
<proteinExistence type="predicted"/>
<dbReference type="GO" id="GO:0006882">
    <property type="term" value="P:intracellular zinc ion homeostasis"/>
    <property type="evidence" value="ECO:0007669"/>
    <property type="project" value="TreeGrafter"/>
</dbReference>
<evidence type="ECO:0000256" key="6">
    <source>
        <dbReference type="SAM" id="Phobius"/>
    </source>
</evidence>
<reference evidence="8 9" key="1">
    <citation type="submission" date="2018-08" db="EMBL/GenBank/DDBJ databases">
        <title>A genome reference for cultivated species of the human gut microbiota.</title>
        <authorList>
            <person name="Zou Y."/>
            <person name="Xue W."/>
            <person name="Luo G."/>
        </authorList>
    </citation>
    <scope>NUCLEOTIDE SEQUENCE [LARGE SCALE GENOMIC DNA]</scope>
    <source>
        <strain evidence="8 9">AF37-2AT</strain>
    </source>
</reference>
<feature type="transmembrane region" description="Helical" evidence="6">
    <location>
        <begin position="113"/>
        <end position="133"/>
    </location>
</feature>
<dbReference type="EMBL" id="QVLX01000007">
    <property type="protein sequence ID" value="RGE85765.1"/>
    <property type="molecule type" value="Genomic_DNA"/>
</dbReference>
<feature type="transmembrane region" description="Helical" evidence="6">
    <location>
        <begin position="154"/>
        <end position="172"/>
    </location>
</feature>
<dbReference type="GO" id="GO:0015086">
    <property type="term" value="F:cadmium ion transmembrane transporter activity"/>
    <property type="evidence" value="ECO:0007669"/>
    <property type="project" value="TreeGrafter"/>
</dbReference>
<keyword evidence="4 6" id="KW-1133">Transmembrane helix</keyword>
<dbReference type="Pfam" id="PF01545">
    <property type="entry name" value="Cation_efflux"/>
    <property type="match status" value="1"/>
</dbReference>
<evidence type="ECO:0000256" key="3">
    <source>
        <dbReference type="ARBA" id="ARBA00022692"/>
    </source>
</evidence>
<feature type="transmembrane region" description="Helical" evidence="6">
    <location>
        <begin position="43"/>
        <end position="61"/>
    </location>
</feature>
<gene>
    <name evidence="8" type="ORF">DW016_12320</name>
</gene>
<dbReference type="InterPro" id="IPR058533">
    <property type="entry name" value="Cation_efflux_TM"/>
</dbReference>
<evidence type="ECO:0000256" key="2">
    <source>
        <dbReference type="ARBA" id="ARBA00022448"/>
    </source>
</evidence>
<dbReference type="PANTHER" id="PTHR43840:SF15">
    <property type="entry name" value="MITOCHONDRIAL METAL TRANSPORTER 1-RELATED"/>
    <property type="match status" value="1"/>
</dbReference>
<keyword evidence="9" id="KW-1185">Reference proteome</keyword>
<feature type="transmembrane region" description="Helical" evidence="6">
    <location>
        <begin position="73"/>
        <end position="93"/>
    </location>
</feature>
<evidence type="ECO:0000313" key="9">
    <source>
        <dbReference type="Proteomes" id="UP000261080"/>
    </source>
</evidence>
<protein>
    <submittedName>
        <fullName evidence="8">Iron transporter</fullName>
    </submittedName>
</protein>
<dbReference type="InterPro" id="IPR050291">
    <property type="entry name" value="CDF_Transporter"/>
</dbReference>
<comment type="subcellular location">
    <subcellularLocation>
        <location evidence="1">Membrane</location>
        <topology evidence="1">Multi-pass membrane protein</topology>
    </subcellularLocation>
</comment>
<dbReference type="GO" id="GO:0015341">
    <property type="term" value="F:zinc efflux antiporter activity"/>
    <property type="evidence" value="ECO:0007669"/>
    <property type="project" value="TreeGrafter"/>
</dbReference>
<evidence type="ECO:0000256" key="1">
    <source>
        <dbReference type="ARBA" id="ARBA00004141"/>
    </source>
</evidence>
<dbReference type="InterPro" id="IPR027469">
    <property type="entry name" value="Cation_efflux_TMD_sf"/>
</dbReference>
<dbReference type="PANTHER" id="PTHR43840">
    <property type="entry name" value="MITOCHONDRIAL METAL TRANSPORTER 1-RELATED"/>
    <property type="match status" value="1"/>
</dbReference>
<evidence type="ECO:0000256" key="5">
    <source>
        <dbReference type="ARBA" id="ARBA00023136"/>
    </source>
</evidence>
<dbReference type="Gene3D" id="1.20.1510.10">
    <property type="entry name" value="Cation efflux protein transmembrane domain"/>
    <property type="match status" value="1"/>
</dbReference>
<feature type="transmembrane region" description="Helical" evidence="6">
    <location>
        <begin position="9"/>
        <end position="31"/>
    </location>
</feature>
<dbReference type="SUPFAM" id="SSF161111">
    <property type="entry name" value="Cation efflux protein transmembrane domain-like"/>
    <property type="match status" value="1"/>
</dbReference>
<name>A0A3E3JZX5_9FIRM</name>
<dbReference type="AlphaFoldDB" id="A0A3E3JZX5"/>
<evidence type="ECO:0000313" key="8">
    <source>
        <dbReference type="EMBL" id="RGE85765.1"/>
    </source>
</evidence>
<keyword evidence="2" id="KW-0813">Transport</keyword>
<dbReference type="GO" id="GO:0005886">
    <property type="term" value="C:plasma membrane"/>
    <property type="evidence" value="ECO:0007669"/>
    <property type="project" value="TreeGrafter"/>
</dbReference>
<evidence type="ECO:0000256" key="4">
    <source>
        <dbReference type="ARBA" id="ARBA00022989"/>
    </source>
</evidence>
<feature type="domain" description="Cation efflux protein transmembrane" evidence="7">
    <location>
        <begin position="12"/>
        <end position="211"/>
    </location>
</feature>
<dbReference type="RefSeq" id="WP_048622137.1">
    <property type="nucleotide sequence ID" value="NZ_CALBAT010000012.1"/>
</dbReference>
<evidence type="ECO:0000259" key="7">
    <source>
        <dbReference type="Pfam" id="PF01545"/>
    </source>
</evidence>
<sequence length="295" mass="33366">MITEKREKLILKMSFFSGLLFAITEFIFAIYSHSQSSLTDAVYDTAELVFIALLLFLTPLFHRPVSEKHPFGYFQIETVFIIVKGIMMLSVTLGVSAEVLHSTLSGGNPVDSALVSIFQCILGIASIIIFVTMKKLNRNLSSPTIKAELLGWKLDIAYSLGMSFAFFLSLYLEKTPLAFLAPYFDQIIAVIIMALILPESIKILLRAIRDIFLFSPDKELIEEIKGLCNPIMEQYRFVPVFYDITKTGRHLWVAIYFQIEMGSLAVHDLSEALKATNRTVNEKFHNCTCELILEP</sequence>
<keyword evidence="3 6" id="KW-0812">Transmembrane</keyword>
<feature type="transmembrane region" description="Helical" evidence="6">
    <location>
        <begin position="178"/>
        <end position="197"/>
    </location>
</feature>
<keyword evidence="5 6" id="KW-0472">Membrane</keyword>
<dbReference type="GO" id="GO:0015093">
    <property type="term" value="F:ferrous iron transmembrane transporter activity"/>
    <property type="evidence" value="ECO:0007669"/>
    <property type="project" value="TreeGrafter"/>
</dbReference>
<comment type="caution">
    <text evidence="8">The sequence shown here is derived from an EMBL/GenBank/DDBJ whole genome shotgun (WGS) entry which is preliminary data.</text>
</comment>
<dbReference type="OrthoDB" id="1926678at2"/>
<organism evidence="8 9">
    <name type="scientific">Sellimonas intestinalis</name>
    <dbReference type="NCBI Taxonomy" id="1653434"/>
    <lineage>
        <taxon>Bacteria</taxon>
        <taxon>Bacillati</taxon>
        <taxon>Bacillota</taxon>
        <taxon>Clostridia</taxon>
        <taxon>Lachnospirales</taxon>
        <taxon>Lachnospiraceae</taxon>
        <taxon>Sellimonas</taxon>
    </lineage>
</organism>